<dbReference type="AlphaFoldDB" id="A0AAY5EUK2"/>
<protein>
    <submittedName>
        <fullName evidence="2">Uncharacterized protein</fullName>
    </submittedName>
</protein>
<reference evidence="2" key="2">
    <citation type="submission" date="2025-08" db="UniProtKB">
        <authorList>
            <consortium name="Ensembl"/>
        </authorList>
    </citation>
    <scope>IDENTIFICATION</scope>
</reference>
<feature type="transmembrane region" description="Helical" evidence="1">
    <location>
        <begin position="117"/>
        <end position="136"/>
    </location>
</feature>
<evidence type="ECO:0000313" key="2">
    <source>
        <dbReference type="Ensembl" id="ENSEEEP00000060222.1"/>
    </source>
</evidence>
<reference evidence="2" key="3">
    <citation type="submission" date="2025-09" db="UniProtKB">
        <authorList>
            <consortium name="Ensembl"/>
        </authorList>
    </citation>
    <scope>IDENTIFICATION</scope>
</reference>
<organism evidence="2 3">
    <name type="scientific">Electrophorus electricus</name>
    <name type="common">Electric eel</name>
    <name type="synonym">Gymnotus electricus</name>
    <dbReference type="NCBI Taxonomy" id="8005"/>
    <lineage>
        <taxon>Eukaryota</taxon>
        <taxon>Metazoa</taxon>
        <taxon>Chordata</taxon>
        <taxon>Craniata</taxon>
        <taxon>Vertebrata</taxon>
        <taxon>Euteleostomi</taxon>
        <taxon>Actinopterygii</taxon>
        <taxon>Neopterygii</taxon>
        <taxon>Teleostei</taxon>
        <taxon>Ostariophysi</taxon>
        <taxon>Gymnotiformes</taxon>
        <taxon>Gymnotoidei</taxon>
        <taxon>Gymnotidae</taxon>
        <taxon>Electrophorus</taxon>
    </lineage>
</organism>
<dbReference type="Ensembl" id="ENSEEET00000056712.1">
    <property type="protein sequence ID" value="ENSEEEP00000060222.1"/>
    <property type="gene ID" value="ENSEEEG00000016794.2"/>
</dbReference>
<keyword evidence="1" id="KW-0812">Transmembrane</keyword>
<keyword evidence="1" id="KW-0472">Membrane</keyword>
<reference evidence="2 3" key="1">
    <citation type="submission" date="2020-05" db="EMBL/GenBank/DDBJ databases">
        <title>Electrophorus electricus (electric eel) genome, fEleEle1, primary haplotype.</title>
        <authorList>
            <person name="Myers G."/>
            <person name="Meyer A."/>
            <person name="Fedrigo O."/>
            <person name="Formenti G."/>
            <person name="Rhie A."/>
            <person name="Tracey A."/>
            <person name="Sims Y."/>
            <person name="Jarvis E.D."/>
        </authorList>
    </citation>
    <scope>NUCLEOTIDE SEQUENCE [LARGE SCALE GENOMIC DNA]</scope>
</reference>
<proteinExistence type="predicted"/>
<keyword evidence="3" id="KW-1185">Reference proteome</keyword>
<name>A0AAY5EUK2_ELEEL</name>
<gene>
    <name evidence="2" type="primary">ARMH1</name>
</gene>
<feature type="transmembrane region" description="Helical" evidence="1">
    <location>
        <begin position="148"/>
        <end position="170"/>
    </location>
</feature>
<dbReference type="GeneTree" id="ENSGT00600000085600"/>
<sequence length="248" mass="26942">MAEEGEVEIIDSGVQNAGPPNQRSMTETGALVEVTFQKEPYQKNKYLEAEPKALGCVHDTYLVGRFTLELLLIFGLFLHKAEISLLFLSPKITQIMLSLFTMSIRLATLEKKLMSDFFVGSLALFGLIAGGVAVGAQNLHLPTLKACLGVQVVMCASSVVCFINSLGLLIGNRLDSMCWTYFLVSSEKAMCLRLLDTYEHVMGVEMLAHTAQIALSATLAAFCCKVIQCCSPRTSVPVIAVNTARGPQ</sequence>
<dbReference type="Proteomes" id="UP000314983">
    <property type="component" value="Chromosome 19"/>
</dbReference>
<evidence type="ECO:0000256" key="1">
    <source>
        <dbReference type="SAM" id="Phobius"/>
    </source>
</evidence>
<keyword evidence="1" id="KW-1133">Transmembrane helix</keyword>
<accession>A0AAY5EUK2</accession>
<evidence type="ECO:0000313" key="3">
    <source>
        <dbReference type="Proteomes" id="UP000314983"/>
    </source>
</evidence>